<dbReference type="Pfam" id="PF06398">
    <property type="entry name" value="Pex24p"/>
    <property type="match status" value="1"/>
</dbReference>
<evidence type="ECO:0000259" key="1">
    <source>
        <dbReference type="SMART" id="SM00694"/>
    </source>
</evidence>
<keyword evidence="3" id="KW-1185">Reference proteome</keyword>
<name>A0A1Y1Y1J4_9FUNG</name>
<accession>A0A1Y1Y1J4</accession>
<dbReference type="InterPro" id="IPR051513">
    <property type="entry name" value="Tectonin_beta-prop"/>
</dbReference>
<dbReference type="OrthoDB" id="72441at2759"/>
<dbReference type="STRING" id="1314790.A0A1Y1Y1J4"/>
<dbReference type="InterPro" id="IPR006614">
    <property type="entry name" value="Peroxin/Ferlin"/>
</dbReference>
<evidence type="ECO:0000313" key="2">
    <source>
        <dbReference type="EMBL" id="ORX91877.1"/>
    </source>
</evidence>
<organism evidence="2 3">
    <name type="scientific">Basidiobolus meristosporus CBS 931.73</name>
    <dbReference type="NCBI Taxonomy" id="1314790"/>
    <lineage>
        <taxon>Eukaryota</taxon>
        <taxon>Fungi</taxon>
        <taxon>Fungi incertae sedis</taxon>
        <taxon>Zoopagomycota</taxon>
        <taxon>Entomophthoromycotina</taxon>
        <taxon>Basidiobolomycetes</taxon>
        <taxon>Basidiobolales</taxon>
        <taxon>Basidiobolaceae</taxon>
        <taxon>Basidiobolus</taxon>
    </lineage>
</organism>
<dbReference type="InterPro" id="IPR010482">
    <property type="entry name" value="TECPR1-like_DysF"/>
</dbReference>
<comment type="caution">
    <text evidence="2">The sequence shown here is derived from an EMBL/GenBank/DDBJ whole genome shotgun (WGS) entry which is preliminary data.</text>
</comment>
<dbReference type="AlphaFoldDB" id="A0A1Y1Y1J4"/>
<feature type="domain" description="Peroxin/Ferlin" evidence="1">
    <location>
        <begin position="85"/>
        <end position="120"/>
    </location>
</feature>
<proteinExistence type="predicted"/>
<dbReference type="GO" id="GO:0005778">
    <property type="term" value="C:peroxisomal membrane"/>
    <property type="evidence" value="ECO:0007669"/>
    <property type="project" value="UniProtKB-ARBA"/>
</dbReference>
<dbReference type="SMART" id="SM00694">
    <property type="entry name" value="DysFC"/>
    <property type="match status" value="1"/>
</dbReference>
<dbReference type="EMBL" id="MCFE01000301">
    <property type="protein sequence ID" value="ORX91877.1"/>
    <property type="molecule type" value="Genomic_DNA"/>
</dbReference>
<dbReference type="PANTHER" id="PTHR23250">
    <property type="entry name" value="DYSFERLIN-RELATED"/>
    <property type="match status" value="1"/>
</dbReference>
<dbReference type="Proteomes" id="UP000193498">
    <property type="component" value="Unassembled WGS sequence"/>
</dbReference>
<evidence type="ECO:0000313" key="3">
    <source>
        <dbReference type="Proteomes" id="UP000193498"/>
    </source>
</evidence>
<sequence length="251" mass="29906">MSLPEDEEPTTKVEILYENQRGLWICGTPHFSYKMLNPFDNPPWTDEYQRFSPVDIHSAQLPDPSWVWADPYWHIDMSGDVDEDGWEYAFIFQCQSWHGDFRFFRSFVRRRRWIRHRKYKDRKPTFAEQQMIYPLKDGAEDDEAQEPAPAKSEDIIARLEECRIDRERFVVIKDYFQSCGESELRSKIHEILCALNYSYSRTRFLSMVNQHYPEIDTSDYLSQLDFYSDYKTATKTLPQHTHATASPPSCL</sequence>
<dbReference type="PANTHER" id="PTHR23250:SF1">
    <property type="entry name" value="TECTONIN BETA-PROPELLER REPEAT-CONTAINING PROTEIN 1"/>
    <property type="match status" value="1"/>
</dbReference>
<dbReference type="GO" id="GO:0007031">
    <property type="term" value="P:peroxisome organization"/>
    <property type="evidence" value="ECO:0007669"/>
    <property type="project" value="UniProtKB-ARBA"/>
</dbReference>
<reference evidence="2 3" key="1">
    <citation type="submission" date="2016-07" db="EMBL/GenBank/DDBJ databases">
        <title>Pervasive Adenine N6-methylation of Active Genes in Fungi.</title>
        <authorList>
            <consortium name="DOE Joint Genome Institute"/>
            <person name="Mondo S.J."/>
            <person name="Dannebaum R.O."/>
            <person name="Kuo R.C."/>
            <person name="Labutti K."/>
            <person name="Haridas S."/>
            <person name="Kuo A."/>
            <person name="Salamov A."/>
            <person name="Ahrendt S.R."/>
            <person name="Lipzen A."/>
            <person name="Sullivan W."/>
            <person name="Andreopoulos W.B."/>
            <person name="Clum A."/>
            <person name="Lindquist E."/>
            <person name="Daum C."/>
            <person name="Ramamoorthy G.K."/>
            <person name="Gryganskyi A."/>
            <person name="Culley D."/>
            <person name="Magnuson J.K."/>
            <person name="James T.Y."/>
            <person name="O'Malley M.A."/>
            <person name="Stajich J.E."/>
            <person name="Spatafora J.W."/>
            <person name="Visel A."/>
            <person name="Grigoriev I.V."/>
        </authorList>
    </citation>
    <scope>NUCLEOTIDE SEQUENCE [LARGE SCALE GENOMIC DNA]</scope>
    <source>
        <strain evidence="2 3">CBS 931.73</strain>
    </source>
</reference>
<protein>
    <recommendedName>
        <fullName evidence="1">Peroxin/Ferlin domain-containing protein</fullName>
    </recommendedName>
</protein>
<gene>
    <name evidence="2" type="ORF">K493DRAFT_316900</name>
</gene>
<dbReference type="InParanoid" id="A0A1Y1Y1J4"/>